<accession>A0ABU0S3J0</accession>
<evidence type="ECO:0008006" key="4">
    <source>
        <dbReference type="Google" id="ProtNLM"/>
    </source>
</evidence>
<keyword evidence="1" id="KW-0732">Signal</keyword>
<organism evidence="2 3">
    <name type="scientific">Phyllobacterium ifriqiyense</name>
    <dbReference type="NCBI Taxonomy" id="314238"/>
    <lineage>
        <taxon>Bacteria</taxon>
        <taxon>Pseudomonadati</taxon>
        <taxon>Pseudomonadota</taxon>
        <taxon>Alphaproteobacteria</taxon>
        <taxon>Hyphomicrobiales</taxon>
        <taxon>Phyllobacteriaceae</taxon>
        <taxon>Phyllobacterium</taxon>
    </lineage>
</organism>
<evidence type="ECO:0000313" key="3">
    <source>
        <dbReference type="Proteomes" id="UP001237780"/>
    </source>
</evidence>
<feature type="chain" id="PRO_5047139415" description="DUF3828 domain-containing protein" evidence="1">
    <location>
        <begin position="29"/>
        <end position="172"/>
    </location>
</feature>
<evidence type="ECO:0000313" key="2">
    <source>
        <dbReference type="EMBL" id="MDQ0995317.1"/>
    </source>
</evidence>
<sequence>MSNRLITIKHTAVSLIGASLIVAFNSKAFGENLPTDPLGYGNPCTDDASRKLREQLKTEVAEPEQLYDLIASMLCEFSISTEREDTVYRHIPPFITHTIEEIGELPSTSRVPRSQDLVSEMILASKVESAHLTIQRRSLVKVDYSSDICSRQVTTEFSRGSWLITNYISNCD</sequence>
<name>A0ABU0S3J0_9HYPH</name>
<reference evidence="2 3" key="1">
    <citation type="submission" date="2023-07" db="EMBL/GenBank/DDBJ databases">
        <title>Comparative genomics of wheat-associated soil bacteria to identify genetic determinants of phenazine resistance.</title>
        <authorList>
            <person name="Mouncey N."/>
        </authorList>
    </citation>
    <scope>NUCLEOTIDE SEQUENCE [LARGE SCALE GENOMIC DNA]</scope>
    <source>
        <strain evidence="2 3">W4I11</strain>
    </source>
</reference>
<dbReference type="RefSeq" id="WP_307276389.1">
    <property type="nucleotide sequence ID" value="NZ_JAUSZT010000002.1"/>
</dbReference>
<proteinExistence type="predicted"/>
<keyword evidence="3" id="KW-1185">Reference proteome</keyword>
<protein>
    <recommendedName>
        <fullName evidence="4">DUF3828 domain-containing protein</fullName>
    </recommendedName>
</protein>
<gene>
    <name evidence="2" type="ORF">QFZ34_000494</name>
</gene>
<evidence type="ECO:0000256" key="1">
    <source>
        <dbReference type="SAM" id="SignalP"/>
    </source>
</evidence>
<feature type="signal peptide" evidence="1">
    <location>
        <begin position="1"/>
        <end position="28"/>
    </location>
</feature>
<dbReference type="EMBL" id="JAUSZT010000002">
    <property type="protein sequence ID" value="MDQ0995317.1"/>
    <property type="molecule type" value="Genomic_DNA"/>
</dbReference>
<dbReference type="Proteomes" id="UP001237780">
    <property type="component" value="Unassembled WGS sequence"/>
</dbReference>
<comment type="caution">
    <text evidence="2">The sequence shown here is derived from an EMBL/GenBank/DDBJ whole genome shotgun (WGS) entry which is preliminary data.</text>
</comment>